<dbReference type="AlphaFoldDB" id="A0A1I7CRF2"/>
<accession>A0A1I7CRF2</accession>
<sequence>MRVIVADDMLQAVNRRYWAITDAKAVERQSPWHRECYFLTSGT</sequence>
<reference evidence="1 2" key="1">
    <citation type="submission" date="2016-10" db="EMBL/GenBank/DDBJ databases">
        <authorList>
            <person name="de Groot N.N."/>
        </authorList>
    </citation>
    <scope>NUCLEOTIDE SEQUENCE [LARGE SCALE GENOMIC DNA]</scope>
    <source>
        <strain evidence="1 2">LMG 27731</strain>
    </source>
</reference>
<gene>
    <name evidence="1" type="ORF">SAMN05192563_1007183</name>
</gene>
<dbReference type="EMBL" id="FPBH01000007">
    <property type="protein sequence ID" value="SFU02041.1"/>
    <property type="molecule type" value="Genomic_DNA"/>
</dbReference>
<name>A0A1I7CRF2_9BURK</name>
<evidence type="ECO:0000313" key="2">
    <source>
        <dbReference type="Proteomes" id="UP000198844"/>
    </source>
</evidence>
<organism evidence="1 2">
    <name type="scientific">Paraburkholderia aspalathi</name>
    <dbReference type="NCBI Taxonomy" id="1324617"/>
    <lineage>
        <taxon>Bacteria</taxon>
        <taxon>Pseudomonadati</taxon>
        <taxon>Pseudomonadota</taxon>
        <taxon>Betaproteobacteria</taxon>
        <taxon>Burkholderiales</taxon>
        <taxon>Burkholderiaceae</taxon>
        <taxon>Paraburkholderia</taxon>
    </lineage>
</organism>
<evidence type="ECO:0000313" key="1">
    <source>
        <dbReference type="EMBL" id="SFU02041.1"/>
    </source>
</evidence>
<proteinExistence type="predicted"/>
<protein>
    <submittedName>
        <fullName evidence="1">Uncharacterized protein</fullName>
    </submittedName>
</protein>
<dbReference type="Proteomes" id="UP000198844">
    <property type="component" value="Unassembled WGS sequence"/>
</dbReference>